<comment type="caution">
    <text evidence="6">The sequence shown here is derived from an EMBL/GenBank/DDBJ whole genome shotgun (WGS) entry which is preliminary data.</text>
</comment>
<gene>
    <name evidence="6" type="ORF">DGYR_LOCUS3146</name>
</gene>
<evidence type="ECO:0000256" key="1">
    <source>
        <dbReference type="ARBA" id="ARBA00022614"/>
    </source>
</evidence>
<dbReference type="SMART" id="SM00365">
    <property type="entry name" value="LRR_SD22"/>
    <property type="match status" value="5"/>
</dbReference>
<dbReference type="SMART" id="SM00228">
    <property type="entry name" value="PDZ"/>
    <property type="match status" value="4"/>
</dbReference>
<feature type="region of interest" description="Disordered" evidence="4">
    <location>
        <begin position="1489"/>
        <end position="1509"/>
    </location>
</feature>
<dbReference type="InterPro" id="IPR050614">
    <property type="entry name" value="Synaptic_Scaffolding_LAP-MAGUK"/>
</dbReference>
<dbReference type="EMBL" id="CAJFCJ010000005">
    <property type="protein sequence ID" value="CAD5114287.1"/>
    <property type="molecule type" value="Genomic_DNA"/>
</dbReference>
<dbReference type="SUPFAM" id="SSF50156">
    <property type="entry name" value="PDZ domain-like"/>
    <property type="match status" value="4"/>
</dbReference>
<keyword evidence="2" id="KW-0677">Repeat</keyword>
<dbReference type="SUPFAM" id="SSF52058">
    <property type="entry name" value="L domain-like"/>
    <property type="match status" value="2"/>
</dbReference>
<feature type="region of interest" description="Disordered" evidence="4">
    <location>
        <begin position="1746"/>
        <end position="1781"/>
    </location>
</feature>
<feature type="domain" description="PDZ" evidence="5">
    <location>
        <begin position="1515"/>
        <end position="1604"/>
    </location>
</feature>
<dbReference type="GO" id="GO:0014069">
    <property type="term" value="C:postsynaptic density"/>
    <property type="evidence" value="ECO:0007669"/>
    <property type="project" value="TreeGrafter"/>
</dbReference>
<keyword evidence="3" id="KW-0175">Coiled coil</keyword>
<feature type="region of interest" description="Disordered" evidence="4">
    <location>
        <begin position="1151"/>
        <end position="1261"/>
    </location>
</feature>
<dbReference type="SMART" id="SM00364">
    <property type="entry name" value="LRR_BAC"/>
    <property type="match status" value="11"/>
</dbReference>
<dbReference type="PROSITE" id="PS51450">
    <property type="entry name" value="LRR"/>
    <property type="match status" value="6"/>
</dbReference>
<feature type="region of interest" description="Disordered" evidence="4">
    <location>
        <begin position="1624"/>
        <end position="1643"/>
    </location>
</feature>
<dbReference type="OrthoDB" id="2187496at2759"/>
<dbReference type="Pfam" id="PF13855">
    <property type="entry name" value="LRR_8"/>
    <property type="match status" value="1"/>
</dbReference>
<feature type="compositionally biased region" description="Low complexity" evidence="4">
    <location>
        <begin position="1198"/>
        <end position="1209"/>
    </location>
</feature>
<feature type="domain" description="PDZ" evidence="5">
    <location>
        <begin position="1395"/>
        <end position="1469"/>
    </location>
</feature>
<dbReference type="InterPro" id="IPR032675">
    <property type="entry name" value="LRR_dom_sf"/>
</dbReference>
<feature type="compositionally biased region" description="Pro residues" evidence="4">
    <location>
        <begin position="1232"/>
        <end position="1242"/>
    </location>
</feature>
<dbReference type="GO" id="GO:0019901">
    <property type="term" value="F:protein kinase binding"/>
    <property type="evidence" value="ECO:0007669"/>
    <property type="project" value="TreeGrafter"/>
</dbReference>
<dbReference type="Gene3D" id="2.30.42.10">
    <property type="match status" value="4"/>
</dbReference>
<feature type="compositionally biased region" description="Low complexity" evidence="4">
    <location>
        <begin position="494"/>
        <end position="503"/>
    </location>
</feature>
<dbReference type="InterPro" id="IPR055414">
    <property type="entry name" value="LRR_R13L4/SHOC2-like"/>
</dbReference>
<dbReference type="CDD" id="cd06704">
    <property type="entry name" value="PDZ1_Scribble-like"/>
    <property type="match status" value="1"/>
</dbReference>
<dbReference type="PROSITE" id="PS50106">
    <property type="entry name" value="PDZ"/>
    <property type="match status" value="4"/>
</dbReference>
<dbReference type="Pfam" id="PF23598">
    <property type="entry name" value="LRR_14"/>
    <property type="match status" value="1"/>
</dbReference>
<evidence type="ECO:0000256" key="2">
    <source>
        <dbReference type="ARBA" id="ARBA00022737"/>
    </source>
</evidence>
<evidence type="ECO:0000313" key="6">
    <source>
        <dbReference type="EMBL" id="CAD5114287.1"/>
    </source>
</evidence>
<sequence length="1837" mass="203078">MAETVRRLKNIGSFSVLQDKLESWHGDYYVSNVFNVMKQMARRIKSKLAVYFQRKAVAIEAVNSADENVSRCCEIIELNAKVQRELFRLLNVVSAQAGLYSTPSSIRARLLPWLGDGLWPTYVSDVAWSALRSKERELDDVTDMYERDIQSLEDDLHYSKLQADDLKSQLDLAKDRLETAKISDGDARNIRIKLVGVQRENARLLSRMDIVNDYDSKLKDLKNQIAVDTYFGKNPVRRITSNVFRELPARRSRSRSPSPRRYIPLSRPTSPFAPDDVTQRVRQSGLITRFNDMFSQDRLDAMDILRAYSSDHENNQRIIFVAIQEAFSATKLAFAEYKLKIRSNLVTTHFGPETLEEAVQDYINRNYDLFDVGCLVQEVIRSLSRNPKIYLPPDASFSIITSFIREACKLAWNMSCLAQPLDICIANDAELFDEHKYRRTYDSEYTAPLVSHHVWPCLMQGTKVIMKGEACTKRGASLGTPRRGRSPVRNSTLPRSRSISPIRMRSRSASPVRSKSPLRNGTTGSLTSVPDDILRYTRTLEELLLDANQIQELPRGLFRLVQLRKLGLSDNEIQRIPPDIANFIHLVELDLNRNEFSELPETIKNCKNLQVLDISTNPLQKLPAGLCQLRNLTTLGLNDLSLSALPLDIGNLVNLASLDVRENLLKTLPESLSQLAKLKTLDLGNNGLDMLPRNIGLLANLEELWLDCNELTDLPEEIGKLKNLTQIDLSENRIDCLPDEIGDLDNLTDLQLSQNQITELPQTIGKLKWMTILKVDQNRLEELTPEIGKCESLQELILTENLLSELPNTISCLANLCNFNVDRNRLGEIPKEIGKCSKLSVLSVRDNRILYLPQEIGNLSQLHVLDVAGNRLQYLPMSITQCGHLKALWLSENQAQPMLKLQKDVDDDTGQRVLTCFLLPQQAYHESMENFLKGSILTENDSRLSLTEPNKSAVKFQGDNEEDVKEQIDPGSSGDEGSSFVRTNTPHPKELKARHAKLFKKDVDGTIIPSSSDKKTHDGVTFVPSRDHTMSGDVDVSTSNAGNSKPAVILTNSVSIIQETQDGDDQDGYMEKHVGFSGEVSSSEGEEEEEEEAESHEGSKLRRRDTPHHLKNKRININVKSEDADEKLRQILAKTKNKLPSPTTLAPEEQNLTHEMSPHSPPQSLPSEEPADTSMTASELNSSQVTSTAIKQENSQDSSPSPNSTSINTVLEASKTTEYESSKTSPGRKTPSPIPTVSPPDSAPNKRFSGTSQTGQDLVKSSSMEIQNDELLIKIVRGPGMGLGISIAGGVGSTPYKGNDESIFISRVGEDGPAGKAGLKVGDKLLSVNQHSLTNGDHMKAVNVLREAGNIVTMVVSRECLVPSCQAAEKRKALNENANSEGAEPEMEVQSETIATTLIRREGGGLGFSIAGGLGSTPFKDNDKSIYISRITEGGAADRHGGLQVGDRIISINGTSVTGARHEEAVALLTAHKDAPVTLVVYRENLIRKTPKPSPAKPNENHPKPVVAPRAPRERISIVKAGGPLGLSIVRGQDYKKPVFGEGKPGIYISKILPCGPAAKTNLRVGDRIISVNDKNIEHSNHDQAVQALTVSTYEIRLEVSHDPQPPGLMEVKIPKAPNDKLGISIKGGSGSPSGHPNDQTDDGIFISKIIPSGLVAKDGRLKIGQRILEVNDIGLLGATHQDAVKAIRSCTTQLSLVVCDGYEPTEAPLTPRTPSGFRSFSHRVESISSLDRELDDWRNSNVNLRAPVSPTGTLDRNSRNNLNRPQFNSQTVQPTSPHNLRNKQTYTIPGMQMVAVSSPYDGQNSSVVTGGYQSQVFCCETTVVLKSFFIAKIIIL</sequence>
<dbReference type="FunFam" id="3.80.10.10:FF:000036">
    <property type="entry name" value="protein scribble homolog isoform X1"/>
    <property type="match status" value="1"/>
</dbReference>
<feature type="region of interest" description="Disordered" evidence="4">
    <location>
        <begin position="1077"/>
        <end position="1118"/>
    </location>
</feature>
<dbReference type="CDD" id="cd06701">
    <property type="entry name" value="PDZ4_Scribble-like"/>
    <property type="match status" value="1"/>
</dbReference>
<keyword evidence="7" id="KW-1185">Reference proteome</keyword>
<dbReference type="GO" id="GO:0043113">
    <property type="term" value="P:receptor clustering"/>
    <property type="evidence" value="ECO:0007669"/>
    <property type="project" value="TreeGrafter"/>
</dbReference>
<reference evidence="6 7" key="1">
    <citation type="submission" date="2020-08" db="EMBL/GenBank/DDBJ databases">
        <authorList>
            <person name="Hejnol A."/>
        </authorList>
    </citation>
    <scope>NUCLEOTIDE SEQUENCE [LARGE SCALE GENOMIC DNA]</scope>
</reference>
<dbReference type="InterPro" id="IPR031981">
    <property type="entry name" value="MIEAP_C"/>
</dbReference>
<feature type="compositionally biased region" description="Polar residues" evidence="4">
    <location>
        <begin position="1248"/>
        <end position="1261"/>
    </location>
</feature>
<feature type="region of interest" description="Disordered" evidence="4">
    <location>
        <begin position="948"/>
        <end position="986"/>
    </location>
</feature>
<organism evidence="6 7">
    <name type="scientific">Dimorphilus gyrociliatus</name>
    <dbReference type="NCBI Taxonomy" id="2664684"/>
    <lineage>
        <taxon>Eukaryota</taxon>
        <taxon>Metazoa</taxon>
        <taxon>Spiralia</taxon>
        <taxon>Lophotrochozoa</taxon>
        <taxon>Annelida</taxon>
        <taxon>Polychaeta</taxon>
        <taxon>Polychaeta incertae sedis</taxon>
        <taxon>Dinophilidae</taxon>
        <taxon>Dimorphilus</taxon>
    </lineage>
</organism>
<feature type="compositionally biased region" description="Polar residues" evidence="4">
    <location>
        <begin position="1751"/>
        <end position="1781"/>
    </location>
</feature>
<feature type="compositionally biased region" description="Polar residues" evidence="4">
    <location>
        <begin position="509"/>
        <end position="526"/>
    </location>
</feature>
<evidence type="ECO:0000259" key="5">
    <source>
        <dbReference type="PROSITE" id="PS50106"/>
    </source>
</evidence>
<dbReference type="PANTHER" id="PTHR23119:SF44">
    <property type="entry name" value="PROTEIN LAP4"/>
    <property type="match status" value="1"/>
</dbReference>
<dbReference type="GO" id="GO:0045211">
    <property type="term" value="C:postsynaptic membrane"/>
    <property type="evidence" value="ECO:0007669"/>
    <property type="project" value="TreeGrafter"/>
</dbReference>
<feature type="compositionally biased region" description="Polar residues" evidence="4">
    <location>
        <begin position="1173"/>
        <end position="1197"/>
    </location>
</feature>
<accession>A0A7I8VI92</accession>
<evidence type="ECO:0000313" key="7">
    <source>
        <dbReference type="Proteomes" id="UP000549394"/>
    </source>
</evidence>
<dbReference type="GO" id="GO:0098968">
    <property type="term" value="P:neurotransmitter receptor transport postsynaptic membrane to endosome"/>
    <property type="evidence" value="ECO:0007669"/>
    <property type="project" value="TreeGrafter"/>
</dbReference>
<dbReference type="InterPro" id="IPR036034">
    <property type="entry name" value="PDZ_sf"/>
</dbReference>
<name>A0A7I8VI92_9ANNE</name>
<dbReference type="GO" id="GO:0016323">
    <property type="term" value="C:basolateral plasma membrane"/>
    <property type="evidence" value="ECO:0007669"/>
    <property type="project" value="TreeGrafter"/>
</dbReference>
<dbReference type="InterPro" id="IPR001478">
    <property type="entry name" value="PDZ"/>
</dbReference>
<dbReference type="GO" id="GO:0098887">
    <property type="term" value="P:neurotransmitter receptor transport, endosome to postsynaptic membrane"/>
    <property type="evidence" value="ECO:0007669"/>
    <property type="project" value="TreeGrafter"/>
</dbReference>
<feature type="region of interest" description="Disordered" evidence="4">
    <location>
        <begin position="248"/>
        <end position="276"/>
    </location>
</feature>
<dbReference type="GO" id="GO:0098609">
    <property type="term" value="P:cell-cell adhesion"/>
    <property type="evidence" value="ECO:0007669"/>
    <property type="project" value="TreeGrafter"/>
</dbReference>
<dbReference type="Proteomes" id="UP000549394">
    <property type="component" value="Unassembled WGS sequence"/>
</dbReference>
<dbReference type="CDD" id="cd06703">
    <property type="entry name" value="PDZ2_Scribble-like"/>
    <property type="match status" value="1"/>
</dbReference>
<proteinExistence type="predicted"/>
<feature type="compositionally biased region" description="Acidic residues" evidence="4">
    <location>
        <begin position="1084"/>
        <end position="1094"/>
    </location>
</feature>
<dbReference type="PANTHER" id="PTHR23119">
    <property type="entry name" value="DISCS LARGE"/>
    <property type="match status" value="1"/>
</dbReference>
<dbReference type="GO" id="GO:0045197">
    <property type="term" value="P:establishment or maintenance of epithelial cell apical/basal polarity"/>
    <property type="evidence" value="ECO:0007669"/>
    <property type="project" value="TreeGrafter"/>
</dbReference>
<dbReference type="Gene3D" id="3.80.10.10">
    <property type="entry name" value="Ribonuclease Inhibitor"/>
    <property type="match status" value="2"/>
</dbReference>
<dbReference type="InterPro" id="IPR003591">
    <property type="entry name" value="Leu-rich_rpt_typical-subtyp"/>
</dbReference>
<feature type="region of interest" description="Disordered" evidence="4">
    <location>
        <begin position="474"/>
        <end position="526"/>
    </location>
</feature>
<evidence type="ECO:0000256" key="4">
    <source>
        <dbReference type="SAM" id="MobiDB-lite"/>
    </source>
</evidence>
<keyword evidence="1" id="KW-0433">Leucine-rich repeat</keyword>
<feature type="coiled-coil region" evidence="3">
    <location>
        <begin position="149"/>
        <end position="183"/>
    </location>
</feature>
<feature type="domain" description="PDZ" evidence="5">
    <location>
        <begin position="1272"/>
        <end position="1360"/>
    </location>
</feature>
<feature type="compositionally biased region" description="Low complexity" evidence="4">
    <location>
        <begin position="255"/>
        <end position="268"/>
    </location>
</feature>
<dbReference type="Pfam" id="PF16026">
    <property type="entry name" value="MIEAP"/>
    <property type="match status" value="1"/>
</dbReference>
<feature type="region of interest" description="Disordered" evidence="4">
    <location>
        <begin position="1009"/>
        <end position="1044"/>
    </location>
</feature>
<evidence type="ECO:0000256" key="3">
    <source>
        <dbReference type="SAM" id="Coils"/>
    </source>
</evidence>
<dbReference type="Pfam" id="PF00595">
    <property type="entry name" value="PDZ"/>
    <property type="match status" value="4"/>
</dbReference>
<dbReference type="SMART" id="SM00369">
    <property type="entry name" value="LRR_TYP"/>
    <property type="match status" value="12"/>
</dbReference>
<dbReference type="GO" id="GO:0005912">
    <property type="term" value="C:adherens junction"/>
    <property type="evidence" value="ECO:0007669"/>
    <property type="project" value="TreeGrafter"/>
</dbReference>
<feature type="compositionally biased region" description="Basic residues" evidence="4">
    <location>
        <begin position="1101"/>
        <end position="1114"/>
    </location>
</feature>
<protein>
    <submittedName>
        <fullName evidence="6">DgyrCDS3429</fullName>
    </submittedName>
</protein>
<feature type="domain" description="PDZ" evidence="5">
    <location>
        <begin position="1611"/>
        <end position="1699"/>
    </location>
</feature>
<dbReference type="InterPro" id="IPR001611">
    <property type="entry name" value="Leu-rich_rpt"/>
</dbReference>